<dbReference type="EMBL" id="KQ474087">
    <property type="protein sequence ID" value="KPV72347.1"/>
    <property type="molecule type" value="Genomic_DNA"/>
</dbReference>
<dbReference type="InterPro" id="IPR005269">
    <property type="entry name" value="LOG"/>
</dbReference>
<keyword evidence="2" id="KW-1185">Reference proteome</keyword>
<gene>
    <name evidence="1" type="ORF">RHOBADRAFT_46797</name>
</gene>
<dbReference type="PANTHER" id="PTHR31223:SF70">
    <property type="entry name" value="LOG FAMILY PROTEIN YJL055W"/>
    <property type="match status" value="1"/>
</dbReference>
<dbReference type="OMA" id="ALDWGQE"/>
<dbReference type="STRING" id="578459.A0A0P9ESU0"/>
<evidence type="ECO:0008006" key="3">
    <source>
        <dbReference type="Google" id="ProtNLM"/>
    </source>
</evidence>
<dbReference type="InterPro" id="IPR031100">
    <property type="entry name" value="LOG_fam"/>
</dbReference>
<dbReference type="Proteomes" id="UP000053890">
    <property type="component" value="Unassembled WGS sequence"/>
</dbReference>
<proteinExistence type="predicted"/>
<accession>A0A0P9ESU0</accession>
<reference evidence="1 2" key="1">
    <citation type="journal article" date="2015" name="Front. Microbiol.">
        <title>Genome sequence of the plant growth promoting endophytic yeast Rhodotorula graminis WP1.</title>
        <authorList>
            <person name="Firrincieli A."/>
            <person name="Otillar R."/>
            <person name="Salamov A."/>
            <person name="Schmutz J."/>
            <person name="Khan Z."/>
            <person name="Redman R.S."/>
            <person name="Fleck N.D."/>
            <person name="Lindquist E."/>
            <person name="Grigoriev I.V."/>
            <person name="Doty S.L."/>
        </authorList>
    </citation>
    <scope>NUCLEOTIDE SEQUENCE [LARGE SCALE GENOMIC DNA]</scope>
    <source>
        <strain evidence="1 2">WP1</strain>
    </source>
</reference>
<dbReference type="GeneID" id="28975305"/>
<dbReference type="RefSeq" id="XP_018268396.1">
    <property type="nucleotide sequence ID" value="XM_018414857.1"/>
</dbReference>
<evidence type="ECO:0000313" key="2">
    <source>
        <dbReference type="Proteomes" id="UP000053890"/>
    </source>
</evidence>
<organism evidence="1 2">
    <name type="scientific">Rhodotorula graminis (strain WP1)</name>
    <dbReference type="NCBI Taxonomy" id="578459"/>
    <lineage>
        <taxon>Eukaryota</taxon>
        <taxon>Fungi</taxon>
        <taxon>Dikarya</taxon>
        <taxon>Basidiomycota</taxon>
        <taxon>Pucciniomycotina</taxon>
        <taxon>Microbotryomycetes</taxon>
        <taxon>Sporidiobolales</taxon>
        <taxon>Sporidiobolaceae</taxon>
        <taxon>Rhodotorula</taxon>
    </lineage>
</organism>
<dbReference type="Pfam" id="PF03641">
    <property type="entry name" value="Lysine_decarbox"/>
    <property type="match status" value="1"/>
</dbReference>
<dbReference type="PANTHER" id="PTHR31223">
    <property type="entry name" value="LOG FAMILY PROTEIN YJL055W"/>
    <property type="match status" value="1"/>
</dbReference>
<name>A0A0P9ESU0_RHOGW</name>
<dbReference type="SUPFAM" id="SSF102405">
    <property type="entry name" value="MCP/YpsA-like"/>
    <property type="match status" value="1"/>
</dbReference>
<sequence length="255" mass="27351">MALQRLQLTLSHLSPSLANPARTRTDLADSTQKELAYTVFCGSSPGNDPVYAEAADSVGRAFARAGVTLIYGGGTAGVMGQVSSRTLDHGGRVHGIIPSAFLANEAPDRGPLRPNEEETIVDSMHQRKKLMADLSEGFIGLPGGYGTLEEVAEMTTWSQIGVHLKPVVLLNVNGFYSSLREFINNAISSGFISESNRAFLVFVDGPSTANPLPSSFDWGEAALEAIRRWKAMGSGGATPYSFEWTKEQKQGTEVL</sequence>
<dbReference type="GO" id="GO:0016799">
    <property type="term" value="F:hydrolase activity, hydrolyzing N-glycosyl compounds"/>
    <property type="evidence" value="ECO:0007669"/>
    <property type="project" value="TreeGrafter"/>
</dbReference>
<dbReference type="GO" id="GO:0005829">
    <property type="term" value="C:cytosol"/>
    <property type="evidence" value="ECO:0007669"/>
    <property type="project" value="TreeGrafter"/>
</dbReference>
<evidence type="ECO:0000313" key="1">
    <source>
        <dbReference type="EMBL" id="KPV72347.1"/>
    </source>
</evidence>
<dbReference type="GO" id="GO:0009691">
    <property type="term" value="P:cytokinin biosynthetic process"/>
    <property type="evidence" value="ECO:0007669"/>
    <property type="project" value="InterPro"/>
</dbReference>
<protein>
    <recommendedName>
        <fullName evidence="3">Cytokinin riboside 5'-monophosphate phosphoribohydrolase</fullName>
    </recommendedName>
</protein>
<dbReference type="AlphaFoldDB" id="A0A0P9ESU0"/>
<dbReference type="NCBIfam" id="TIGR00730">
    <property type="entry name" value="Rossman fold protein, TIGR00730 family"/>
    <property type="match status" value="1"/>
</dbReference>
<dbReference type="OrthoDB" id="414463at2759"/>
<dbReference type="Gene3D" id="3.40.50.450">
    <property type="match status" value="1"/>
</dbReference>